<reference evidence="1 2" key="1">
    <citation type="submission" date="2014-06" db="EMBL/GenBank/DDBJ databases">
        <authorList>
            <consortium name="DOE Joint Genome Institute"/>
            <person name="Kuo A."/>
            <person name="Kohler A."/>
            <person name="Nagy L.G."/>
            <person name="Floudas D."/>
            <person name="Copeland A."/>
            <person name="Barry K.W."/>
            <person name="Cichocki N."/>
            <person name="Veneault-Fourrey C."/>
            <person name="LaButti K."/>
            <person name="Lindquist E.A."/>
            <person name="Lipzen A."/>
            <person name="Lundell T."/>
            <person name="Morin E."/>
            <person name="Murat C."/>
            <person name="Sun H."/>
            <person name="Tunlid A."/>
            <person name="Henrissat B."/>
            <person name="Grigoriev I.V."/>
            <person name="Hibbett D.S."/>
            <person name="Martin F."/>
            <person name="Nordberg H.P."/>
            <person name="Cantor M.N."/>
            <person name="Hua S.X."/>
        </authorList>
    </citation>
    <scope>NUCLEOTIDE SEQUENCE [LARGE SCALE GENOMIC DNA]</scope>
    <source>
        <strain evidence="1 2">ATCC 200175</strain>
    </source>
</reference>
<proteinExistence type="predicted"/>
<dbReference type="EMBL" id="KN819401">
    <property type="protein sequence ID" value="KIJ10615.1"/>
    <property type="molecule type" value="Genomic_DNA"/>
</dbReference>
<dbReference type="OrthoDB" id="2693481at2759"/>
<gene>
    <name evidence="1" type="ORF">PAXINDRAFT_157571</name>
</gene>
<name>A0A0C9T4M0_PAXIN</name>
<dbReference type="AlphaFoldDB" id="A0A0C9T4M0"/>
<protein>
    <submittedName>
        <fullName evidence="1">Uncharacterized protein</fullName>
    </submittedName>
</protein>
<dbReference type="Proteomes" id="UP000053647">
    <property type="component" value="Unassembled WGS sequence"/>
</dbReference>
<keyword evidence="2" id="KW-1185">Reference proteome</keyword>
<evidence type="ECO:0000313" key="1">
    <source>
        <dbReference type="EMBL" id="KIJ10615.1"/>
    </source>
</evidence>
<sequence length="436" mass="49079">MSEDILDSESFEFPLSTPLTSSHSADDIIYGSKESLLSCKGNKEKLTPMMPGWVAREAPVKSSTSQLLLLVKAALKGITSEKSTFKSLSDGCVVLVTESSRCNTVASHSLTGNHMKSCRSISANATLKEVHQSLVVTQNLLLEMCRKYRLLTKYNQLLENHMGRGHKGKTLGNLTEKELKLVKQKEEICTLGQKYSAVYCLWINSEIFLLHKKSKIDLLSSKHWLFLLSIEDGVKTEIYDYVPSICTSLWYTRTSALINYIWSEPNVLLSWVLVIHKAHLLCPPDNLKPEDSLKTIKLVQVLRVALFSKSSIDDFNSLLMTPQAIFVLSDNPNIFTKGEKTMIPYFKWHNFTHSLLLEDTPGTLWIQTAQLRQPPMTGTAMQNFNIGFRHLPAPPPLALPVATPAPIPAVFIPPQAPPLHLLHWQYHMLSQIMSLW</sequence>
<dbReference type="HOGENOM" id="CLU_628657_0_0_1"/>
<organism evidence="1 2">
    <name type="scientific">Paxillus involutus ATCC 200175</name>
    <dbReference type="NCBI Taxonomy" id="664439"/>
    <lineage>
        <taxon>Eukaryota</taxon>
        <taxon>Fungi</taxon>
        <taxon>Dikarya</taxon>
        <taxon>Basidiomycota</taxon>
        <taxon>Agaricomycotina</taxon>
        <taxon>Agaricomycetes</taxon>
        <taxon>Agaricomycetidae</taxon>
        <taxon>Boletales</taxon>
        <taxon>Paxilineae</taxon>
        <taxon>Paxillaceae</taxon>
        <taxon>Paxillus</taxon>
    </lineage>
</organism>
<evidence type="ECO:0000313" key="2">
    <source>
        <dbReference type="Proteomes" id="UP000053647"/>
    </source>
</evidence>
<reference evidence="2" key="2">
    <citation type="submission" date="2015-01" db="EMBL/GenBank/DDBJ databases">
        <title>Evolutionary Origins and Diversification of the Mycorrhizal Mutualists.</title>
        <authorList>
            <consortium name="DOE Joint Genome Institute"/>
            <consortium name="Mycorrhizal Genomics Consortium"/>
            <person name="Kohler A."/>
            <person name="Kuo A."/>
            <person name="Nagy L.G."/>
            <person name="Floudas D."/>
            <person name="Copeland A."/>
            <person name="Barry K.W."/>
            <person name="Cichocki N."/>
            <person name="Veneault-Fourrey C."/>
            <person name="LaButti K."/>
            <person name="Lindquist E.A."/>
            <person name="Lipzen A."/>
            <person name="Lundell T."/>
            <person name="Morin E."/>
            <person name="Murat C."/>
            <person name="Riley R."/>
            <person name="Ohm R."/>
            <person name="Sun H."/>
            <person name="Tunlid A."/>
            <person name="Henrissat B."/>
            <person name="Grigoriev I.V."/>
            <person name="Hibbett D.S."/>
            <person name="Martin F."/>
        </authorList>
    </citation>
    <scope>NUCLEOTIDE SEQUENCE [LARGE SCALE GENOMIC DNA]</scope>
    <source>
        <strain evidence="2">ATCC 200175</strain>
    </source>
</reference>
<accession>A0A0C9T4M0</accession>